<feature type="transmembrane region" description="Helical" evidence="8">
    <location>
        <begin position="267"/>
        <end position="288"/>
    </location>
</feature>
<dbReference type="GO" id="GO:0005737">
    <property type="term" value="C:cytoplasm"/>
    <property type="evidence" value="ECO:0007669"/>
    <property type="project" value="UniProtKB-SubCell"/>
</dbReference>
<name>A0A0E0EU92_9ORYZ</name>
<dbReference type="InterPro" id="IPR037196">
    <property type="entry name" value="HSP90_C"/>
</dbReference>
<dbReference type="Proteomes" id="UP000008021">
    <property type="component" value="Chromosome 9"/>
</dbReference>
<feature type="domain" description="OTU" evidence="9">
    <location>
        <begin position="877"/>
        <end position="1005"/>
    </location>
</feature>
<dbReference type="SUPFAM" id="SSF110942">
    <property type="entry name" value="HSP90 C-terminal domain"/>
    <property type="match status" value="1"/>
</dbReference>
<dbReference type="HOGENOM" id="CLU_010566_0_0_1"/>
<dbReference type="SUPFAM" id="SSF54211">
    <property type="entry name" value="Ribosomal protein S5 domain 2-like"/>
    <property type="match status" value="1"/>
</dbReference>
<comment type="similarity">
    <text evidence="2">Belongs to the heat shock protein 90 family.</text>
</comment>
<evidence type="ECO:0000256" key="5">
    <source>
        <dbReference type="ARBA" id="ARBA00022840"/>
    </source>
</evidence>
<evidence type="ECO:0000256" key="3">
    <source>
        <dbReference type="ARBA" id="ARBA00022490"/>
    </source>
</evidence>
<dbReference type="FunFam" id="3.30.230.80:FF:000001">
    <property type="entry name" value="Heat shock protein 90 alpha"/>
    <property type="match status" value="1"/>
</dbReference>
<keyword evidence="5" id="KW-0067">ATP-binding</keyword>
<dbReference type="Gene3D" id="3.90.70.80">
    <property type="match status" value="1"/>
</dbReference>
<dbReference type="Gene3D" id="1.20.120.790">
    <property type="entry name" value="Heat shock protein 90, C-terminal domain"/>
    <property type="match status" value="1"/>
</dbReference>
<keyword evidence="8" id="KW-1133">Transmembrane helix</keyword>
<dbReference type="GO" id="GO:0016887">
    <property type="term" value="F:ATP hydrolysis activity"/>
    <property type="evidence" value="ECO:0007669"/>
    <property type="project" value="InterPro"/>
</dbReference>
<keyword evidence="3" id="KW-0963">Cytoplasm</keyword>
<dbReference type="GO" id="GO:0005524">
    <property type="term" value="F:ATP binding"/>
    <property type="evidence" value="ECO:0007669"/>
    <property type="project" value="UniProtKB-KW"/>
</dbReference>
<reference evidence="10" key="2">
    <citation type="submission" date="2018-05" db="EMBL/GenBank/DDBJ databases">
        <title>OmerRS3 (Oryza meridionalis Reference Sequence Version 3).</title>
        <authorList>
            <person name="Zhang J."/>
            <person name="Kudrna D."/>
            <person name="Lee S."/>
            <person name="Talag J."/>
            <person name="Welchert J."/>
            <person name="Wing R.A."/>
        </authorList>
    </citation>
    <scope>NUCLEOTIDE SEQUENCE [LARGE SCALE GENOMIC DNA]</scope>
    <source>
        <strain evidence="10">cv. OR44</strain>
    </source>
</reference>
<dbReference type="AlphaFoldDB" id="A0A0E0EU92"/>
<keyword evidence="8" id="KW-0812">Transmembrane</keyword>
<keyword evidence="4" id="KW-0547">Nucleotide-binding</keyword>
<evidence type="ECO:0000256" key="7">
    <source>
        <dbReference type="SAM" id="MobiDB-lite"/>
    </source>
</evidence>
<feature type="region of interest" description="Disordered" evidence="7">
    <location>
        <begin position="316"/>
        <end position="337"/>
    </location>
</feature>
<keyword evidence="8" id="KW-0472">Membrane</keyword>
<dbReference type="STRING" id="40149.A0A0E0EU92"/>
<proteinExistence type="inferred from homology"/>
<reference evidence="10" key="1">
    <citation type="submission" date="2015-04" db="UniProtKB">
        <authorList>
            <consortium name="EnsemblPlants"/>
        </authorList>
    </citation>
    <scope>IDENTIFICATION</scope>
</reference>
<dbReference type="FunFam" id="3.40.50.11260:FF:000001">
    <property type="entry name" value="Heat shock protein 90 alpha"/>
    <property type="match status" value="1"/>
</dbReference>
<evidence type="ECO:0000313" key="11">
    <source>
        <dbReference type="Proteomes" id="UP000008021"/>
    </source>
</evidence>
<dbReference type="Gramene" id="OMERI09G13130.1">
    <property type="protein sequence ID" value="OMERI09G13130.1"/>
    <property type="gene ID" value="OMERI09G13130"/>
</dbReference>
<dbReference type="EnsemblPlants" id="OMERI09G13130.1">
    <property type="protein sequence ID" value="OMERI09G13130.1"/>
    <property type="gene ID" value="OMERI09G13130"/>
</dbReference>
<dbReference type="InterPro" id="IPR003323">
    <property type="entry name" value="OTU_dom"/>
</dbReference>
<dbReference type="GO" id="GO:0051082">
    <property type="term" value="F:unfolded protein binding"/>
    <property type="evidence" value="ECO:0007669"/>
    <property type="project" value="InterPro"/>
</dbReference>
<evidence type="ECO:0000256" key="2">
    <source>
        <dbReference type="ARBA" id="ARBA00008239"/>
    </source>
</evidence>
<evidence type="ECO:0000259" key="9">
    <source>
        <dbReference type="PROSITE" id="PS50802"/>
    </source>
</evidence>
<keyword evidence="11" id="KW-1185">Reference proteome</keyword>
<organism evidence="10">
    <name type="scientific">Oryza meridionalis</name>
    <dbReference type="NCBI Taxonomy" id="40149"/>
    <lineage>
        <taxon>Eukaryota</taxon>
        <taxon>Viridiplantae</taxon>
        <taxon>Streptophyta</taxon>
        <taxon>Embryophyta</taxon>
        <taxon>Tracheophyta</taxon>
        <taxon>Spermatophyta</taxon>
        <taxon>Magnoliopsida</taxon>
        <taxon>Liliopsida</taxon>
        <taxon>Poales</taxon>
        <taxon>Poaceae</taxon>
        <taxon>BOP clade</taxon>
        <taxon>Oryzoideae</taxon>
        <taxon>Oryzeae</taxon>
        <taxon>Oryzinae</taxon>
        <taxon>Oryza</taxon>
    </lineage>
</organism>
<protein>
    <recommendedName>
        <fullName evidence="9">OTU domain-containing protein</fullName>
    </recommendedName>
</protein>
<feature type="compositionally biased region" description="Basic and acidic residues" evidence="7">
    <location>
        <begin position="444"/>
        <end position="497"/>
    </location>
</feature>
<keyword evidence="6" id="KW-0143">Chaperone</keyword>
<evidence type="ECO:0000256" key="8">
    <source>
        <dbReference type="SAM" id="Phobius"/>
    </source>
</evidence>
<accession>A0A0E0EU92</accession>
<dbReference type="InterPro" id="IPR001404">
    <property type="entry name" value="Hsp90_fam"/>
</dbReference>
<dbReference type="Gene3D" id="3.30.230.80">
    <property type="match status" value="1"/>
</dbReference>
<dbReference type="PROSITE" id="PS50802">
    <property type="entry name" value="OTU"/>
    <property type="match status" value="1"/>
</dbReference>
<feature type="region of interest" description="Disordered" evidence="7">
    <location>
        <begin position="441"/>
        <end position="510"/>
    </location>
</feature>
<dbReference type="Pfam" id="PF00183">
    <property type="entry name" value="HSP90"/>
    <property type="match status" value="1"/>
</dbReference>
<dbReference type="PANTHER" id="PTHR11528">
    <property type="entry name" value="HEAT SHOCK PROTEIN 90 FAMILY MEMBER"/>
    <property type="match status" value="1"/>
</dbReference>
<dbReference type="InterPro" id="IPR020568">
    <property type="entry name" value="Ribosomal_Su5_D2-typ_SF"/>
</dbReference>
<evidence type="ECO:0000313" key="10">
    <source>
        <dbReference type="EnsemblPlants" id="OMERI09G13130.1"/>
    </source>
</evidence>
<sequence length="1048" mass="120162">MDGGGVAFYYTGVLYDIRFFVPLDRFIAYSSSGVSSDFRRHAEDWAITRRPGSTFAVTFVAKDVAAAEASGAAVVRIERRSRSRSRSRGGADRAAAVAGGEAQLVAEGSMALDGGGAADGSAASSRATSPPGHGHFYPTIWFNLWRNHINISGSNPNNLRCLEGYLLTLELWNASITIINLVGNTTWMIYSAVNKGVELSMLMTNSVACGLNIYHLLSIYRHNKERKKWYSTLSLEIHVFILFYVPNILFAASELVLIVYKQYSMKIYVQLSYILNTIFYVIELPVMIRAMITNNPDSDNEAIEVENQAIVKIDGQKKHHNEHQEDRAEKKTTFTEDTASTKRRRITILQRKRRWIELRDKEIHFSKRMRSHIYSRSIKRGSPPTRTLQLQMDSLSEDSYEPEYVEEHRLKDLVKNSEFISYPISLNEKKIEKEICDDEEVDAEEGKVEDVDEEKEKKGEKIKEVSHEWHSSNKQKPLSDSKEITSENEEAKEGKVEDVDEEKEEKKKQGKKIKEVCHECNLINKQEAIWMRKSEVITKEAAFYKSLTNDWEEHLAVKHFSVEGQLEFKAILFVPKGAPFDLFDTRKKLNNIKLYVRRVFIMDNCEELIPEWLSFVEGVVDYEDLPLNISFELLQQNKILKVIRKNLVKKCVELFFEISENKEDYNKFYKAFSKNLKLGIHEDSTNRTKIAELLRYHSTKSGDELTSLKDYVARMKEGQRDIYYITGESKKAVENSPFLEKLKDYEVLYMVDAIDEYAVGQLMEFEGKKLISATKGLKLDEKFDNLSIVMKEVLVDTVERDVFSDRVVDSPCCPVTGEYSWVANMERIMKENAIMDELPNKSQVNKCAPKQKVDILPVKENAIRLQSSEEREVNTKFSVTGICGDGRCLFRSIVHGAYIKLMMIPPDDNLEKYMADDLRKKVCDALEKECADKPWLVEGDCHSYIKEMRKPHVWGGEIEISMASHVLKMPITVFVVEKTGGLRVFTKYGKEYGRNAIQLQVAYPAKLLCRVSRLVPDGHKSTPSLDKAVERAHLFAGRRPTHLSRRLC</sequence>
<dbReference type="Gene3D" id="3.40.50.11260">
    <property type="match status" value="1"/>
</dbReference>
<dbReference type="InterPro" id="IPR038765">
    <property type="entry name" value="Papain-like_cys_pep_sf"/>
</dbReference>
<dbReference type="SUPFAM" id="SSF54001">
    <property type="entry name" value="Cysteine proteinases"/>
    <property type="match status" value="1"/>
</dbReference>
<evidence type="ECO:0000256" key="4">
    <source>
        <dbReference type="ARBA" id="ARBA00022741"/>
    </source>
</evidence>
<dbReference type="GO" id="GO:0140662">
    <property type="term" value="F:ATP-dependent protein folding chaperone"/>
    <property type="evidence" value="ECO:0007669"/>
    <property type="project" value="InterPro"/>
</dbReference>
<comment type="subcellular location">
    <subcellularLocation>
        <location evidence="1">Cytoplasm</location>
    </subcellularLocation>
</comment>
<feature type="compositionally biased region" description="Basic and acidic residues" evidence="7">
    <location>
        <begin position="322"/>
        <end position="334"/>
    </location>
</feature>
<dbReference type="Pfam" id="PF02338">
    <property type="entry name" value="OTU"/>
    <property type="match status" value="1"/>
</dbReference>
<evidence type="ECO:0000256" key="6">
    <source>
        <dbReference type="ARBA" id="ARBA00023186"/>
    </source>
</evidence>
<feature type="transmembrane region" description="Helical" evidence="8">
    <location>
        <begin position="237"/>
        <end position="260"/>
    </location>
</feature>
<evidence type="ECO:0000256" key="1">
    <source>
        <dbReference type="ARBA" id="ARBA00004496"/>
    </source>
</evidence>